<feature type="non-terminal residue" evidence="5">
    <location>
        <position position="1"/>
    </location>
</feature>
<keyword evidence="3" id="KW-0677">Repeat</keyword>
<reference evidence="5" key="2">
    <citation type="submission" date="2016-06" db="EMBL/GenBank/DDBJ databases">
        <title>The genome of a short-lived fish provides insights into sex chromosome evolution and the genetic control of aging.</title>
        <authorList>
            <person name="Reichwald K."/>
            <person name="Felder M."/>
            <person name="Petzold A."/>
            <person name="Koch P."/>
            <person name="Groth M."/>
            <person name="Platzer M."/>
        </authorList>
    </citation>
    <scope>NUCLEOTIDE SEQUENCE</scope>
    <source>
        <tissue evidence="5">Brain</tissue>
    </source>
</reference>
<accession>A0A1A8BPJ6</accession>
<keyword evidence="2" id="KW-0597">Phosphoprotein</keyword>
<evidence type="ECO:0000256" key="3">
    <source>
        <dbReference type="ARBA" id="ARBA00022737"/>
    </source>
</evidence>
<reference evidence="5" key="1">
    <citation type="submission" date="2016-05" db="EMBL/GenBank/DDBJ databases">
        <authorList>
            <person name="Lavstsen T."/>
            <person name="Jespersen J.S."/>
        </authorList>
    </citation>
    <scope>NUCLEOTIDE SEQUENCE</scope>
    <source>
        <tissue evidence="5">Brain</tissue>
    </source>
</reference>
<evidence type="ECO:0000256" key="4">
    <source>
        <dbReference type="ARBA" id="ARBA00023136"/>
    </source>
</evidence>
<sequence length="87" mass="10224">RKYNESHDEILQRVASAESRLLQVVSEKASCLADCMDQEGRFQVLSDELESLLKHLEDLREWCPQHGCRVRREAAVTSIWRRVSRLR</sequence>
<feature type="non-terminal residue" evidence="5">
    <location>
        <position position="87"/>
    </location>
</feature>
<dbReference type="PANTHER" id="PTHR14514">
    <property type="entry name" value="PKA ANCHORING PROTEIN"/>
    <property type="match status" value="1"/>
</dbReference>
<organism evidence="5">
    <name type="scientific">Nothobranchius kadleci</name>
    <name type="common">African annual killifish</name>
    <dbReference type="NCBI Taxonomy" id="1051664"/>
    <lineage>
        <taxon>Eukaryota</taxon>
        <taxon>Metazoa</taxon>
        <taxon>Chordata</taxon>
        <taxon>Craniata</taxon>
        <taxon>Vertebrata</taxon>
        <taxon>Euteleostomi</taxon>
        <taxon>Actinopterygii</taxon>
        <taxon>Neopterygii</taxon>
        <taxon>Teleostei</taxon>
        <taxon>Neoteleostei</taxon>
        <taxon>Acanthomorphata</taxon>
        <taxon>Ovalentaria</taxon>
        <taxon>Atherinomorphae</taxon>
        <taxon>Cyprinodontiformes</taxon>
        <taxon>Nothobranchiidae</taxon>
        <taxon>Nothobranchius</taxon>
    </lineage>
</organism>
<gene>
    <name evidence="5" type="primary">SYNE2B</name>
</gene>
<evidence type="ECO:0000256" key="2">
    <source>
        <dbReference type="ARBA" id="ARBA00022553"/>
    </source>
</evidence>
<protein>
    <submittedName>
        <fullName evidence="5">Spectrin repeat containing, nuclear envelope 2b</fullName>
    </submittedName>
</protein>
<dbReference type="AlphaFoldDB" id="A0A1A8BPJ6"/>
<proteinExistence type="predicted"/>
<evidence type="ECO:0000313" key="5">
    <source>
        <dbReference type="EMBL" id="SBP68440.1"/>
    </source>
</evidence>
<dbReference type="PANTHER" id="PTHR14514:SF4">
    <property type="entry name" value="NESPRIN-2"/>
    <property type="match status" value="1"/>
</dbReference>
<evidence type="ECO:0000256" key="1">
    <source>
        <dbReference type="ARBA" id="ARBA00004308"/>
    </source>
</evidence>
<keyword evidence="4" id="KW-0472">Membrane</keyword>
<comment type="subcellular location">
    <subcellularLocation>
        <location evidence="1">Endomembrane system</location>
    </subcellularLocation>
</comment>
<name>A0A1A8BPJ6_NOTKA</name>
<dbReference type="EMBL" id="HADZ01004499">
    <property type="protein sequence ID" value="SBP68440.1"/>
    <property type="molecule type" value="Transcribed_RNA"/>
</dbReference>